<gene>
    <name evidence="3" type="ORF">POCULU_LOCUS831</name>
</gene>
<reference evidence="3" key="1">
    <citation type="submission" date="2021-06" db="EMBL/GenBank/DDBJ databases">
        <authorList>
            <person name="Kallberg Y."/>
            <person name="Tangrot J."/>
            <person name="Rosling A."/>
        </authorList>
    </citation>
    <scope>NUCLEOTIDE SEQUENCE</scope>
    <source>
        <strain evidence="3">IA702</strain>
    </source>
</reference>
<feature type="signal peptide" evidence="2">
    <location>
        <begin position="1"/>
        <end position="24"/>
    </location>
</feature>
<dbReference type="Proteomes" id="UP000789572">
    <property type="component" value="Unassembled WGS sequence"/>
</dbReference>
<sequence length="391" mass="42893">MFYRLLKFTVVIFTIAFLSELAHTASPPPIEATSGPFLCHGTNATCCPLLAHKIASEHSSRCASIILDNKSGYNVSLVVASLEDGRWVTSDDSGDVDIDCSPRTGRLANGELEVLSSVTSHFLGGIRGYATFRLDDDAFNVFTIYWDAPLIGSNGYGITGLPTTKYHVALQHDLDRTVFQVTIRPVITYPTNWGSIFSVLSLIGIVCFILLCCSACCVQDNSLHEHINSQPQLYHSASYSNNSRPEPSRFSDYFKPSSSNYSTISSNRSKLQQSSDYGSDSLKSQPSSSNYPTICSHCSKAQSPSNNSERQSSSSAYYEPQSSSSNYYKPRSSSSNYYKPQLSASDYSEQQSSSPALSSRPLVAGTGRLPLLRFPFCSGIIRFRQYKVAPC</sequence>
<name>A0A9N8YZT6_9GLOM</name>
<keyword evidence="4" id="KW-1185">Reference proteome</keyword>
<feature type="compositionally biased region" description="Low complexity" evidence="1">
    <location>
        <begin position="302"/>
        <end position="360"/>
    </location>
</feature>
<dbReference type="OrthoDB" id="2409572at2759"/>
<proteinExistence type="predicted"/>
<feature type="chain" id="PRO_5040258112" evidence="2">
    <location>
        <begin position="25"/>
        <end position="391"/>
    </location>
</feature>
<dbReference type="EMBL" id="CAJVPJ010000050">
    <property type="protein sequence ID" value="CAG8466676.1"/>
    <property type="molecule type" value="Genomic_DNA"/>
</dbReference>
<comment type="caution">
    <text evidence="3">The sequence shown here is derived from an EMBL/GenBank/DDBJ whole genome shotgun (WGS) entry which is preliminary data.</text>
</comment>
<feature type="region of interest" description="Disordered" evidence="1">
    <location>
        <begin position="259"/>
        <end position="360"/>
    </location>
</feature>
<protein>
    <submittedName>
        <fullName evidence="3">2614_t:CDS:1</fullName>
    </submittedName>
</protein>
<accession>A0A9N8YZT6</accession>
<feature type="compositionally biased region" description="Polar residues" evidence="1">
    <location>
        <begin position="270"/>
        <end position="293"/>
    </location>
</feature>
<keyword evidence="2" id="KW-0732">Signal</keyword>
<evidence type="ECO:0000313" key="3">
    <source>
        <dbReference type="EMBL" id="CAG8466676.1"/>
    </source>
</evidence>
<dbReference type="Gene3D" id="2.60.270.50">
    <property type="match status" value="1"/>
</dbReference>
<evidence type="ECO:0000313" key="4">
    <source>
        <dbReference type="Proteomes" id="UP000789572"/>
    </source>
</evidence>
<feature type="compositionally biased region" description="Low complexity" evidence="1">
    <location>
        <begin position="259"/>
        <end position="269"/>
    </location>
</feature>
<evidence type="ECO:0000256" key="2">
    <source>
        <dbReference type="SAM" id="SignalP"/>
    </source>
</evidence>
<evidence type="ECO:0000256" key="1">
    <source>
        <dbReference type="SAM" id="MobiDB-lite"/>
    </source>
</evidence>
<dbReference type="AlphaFoldDB" id="A0A9N8YZT6"/>
<organism evidence="3 4">
    <name type="scientific">Paraglomus occultum</name>
    <dbReference type="NCBI Taxonomy" id="144539"/>
    <lineage>
        <taxon>Eukaryota</taxon>
        <taxon>Fungi</taxon>
        <taxon>Fungi incertae sedis</taxon>
        <taxon>Mucoromycota</taxon>
        <taxon>Glomeromycotina</taxon>
        <taxon>Glomeromycetes</taxon>
        <taxon>Paraglomerales</taxon>
        <taxon>Paraglomeraceae</taxon>
        <taxon>Paraglomus</taxon>
    </lineage>
</organism>